<evidence type="ECO:0000256" key="1">
    <source>
        <dbReference type="SAM" id="Phobius"/>
    </source>
</evidence>
<evidence type="ECO:0000259" key="2">
    <source>
        <dbReference type="Pfam" id="PF01757"/>
    </source>
</evidence>
<reference evidence="3 4" key="1">
    <citation type="submission" date="2024-04" db="EMBL/GenBank/DDBJ databases">
        <title>Complete genome sequence of Nguyenibacter vanlangesis HBCM-1154, a strain capable of nitrogen fixation, IAA production, and phosphorus solubilization isolated from sugarcane soil.</title>
        <authorList>
            <person name="MY HANH P."/>
        </authorList>
    </citation>
    <scope>NUCLEOTIDE SEQUENCE [LARGE SCALE GENOMIC DNA]</scope>
    <source>
        <strain evidence="3 4">HBCM 1154</strain>
    </source>
</reference>
<protein>
    <submittedName>
        <fullName evidence="3">Acyltransferase family protein</fullName>
    </submittedName>
</protein>
<sequence length="602" mass="67086">MPDMDATMLTHARSTLLDTARTHFIAEPGVVGLYLSGTLASGDAEPHSDIDLRVVTEPAAHAGFVARRRDFPRLWDGFLFNEWLPGAQHCVSHFRPFTKIDIFYLNADDLRPSPWYALPTIVLHDPAGRIAALLAASRDLRFTITEDDVDFSISKALAAAHEAYRRIRRGHLLYAAALLDEMRLHMMQADDWLNDRPTLGMVQSKFDRRHSGMQMIGRIPGDGADRNAGIDLLRGLSILLVVIHHLALRIPLARTALAAILPATLLHALNWNGYSAVFLFFVISGFLITSHSIRRWGTLSAVDAPAFYRRRAMRILPCLIVLVAILSLLDLAHVPYYTITHPDQSLPRAILAVFGMHLNWYEGHTAYLPGGWDVLWSLSIEEAFYLAFPLFCRATARHAVLRAILFAALALSLPADYALLSHAPEIWREKAYLPGMAAIATGICAALIAPRAPLRHVPALGILGASMLGAILLWQPAIRQALGHATMLLLTLGSAMLLIAFDRGWGRATLPRIRALLWLRAYGRLSYEIYLTHMFLVFPAIALFHGLGAPIRYGWLWFLPVVPLAWLLGHATERLVTSPAERRLRSRFPFDPASIRPHPATR</sequence>
<dbReference type="InterPro" id="IPR043519">
    <property type="entry name" value="NT_sf"/>
</dbReference>
<proteinExistence type="predicted"/>
<feature type="transmembrane region" description="Helical" evidence="1">
    <location>
        <begin position="522"/>
        <end position="543"/>
    </location>
</feature>
<keyword evidence="1" id="KW-0472">Membrane</keyword>
<dbReference type="PANTHER" id="PTHR23028">
    <property type="entry name" value="ACETYLTRANSFERASE"/>
    <property type="match status" value="1"/>
</dbReference>
<accession>A0ABZ3CZG3</accession>
<evidence type="ECO:0000313" key="4">
    <source>
        <dbReference type="Proteomes" id="UP001449795"/>
    </source>
</evidence>
<gene>
    <name evidence="3" type="ORF">AAC691_11115</name>
</gene>
<dbReference type="Pfam" id="PF01757">
    <property type="entry name" value="Acyl_transf_3"/>
    <property type="match status" value="1"/>
</dbReference>
<dbReference type="GO" id="GO:0016746">
    <property type="term" value="F:acyltransferase activity"/>
    <property type="evidence" value="ECO:0007669"/>
    <property type="project" value="UniProtKB-KW"/>
</dbReference>
<feature type="transmembrane region" description="Helical" evidence="1">
    <location>
        <begin position="555"/>
        <end position="576"/>
    </location>
</feature>
<keyword evidence="3" id="KW-0808">Transferase</keyword>
<feature type="transmembrane region" description="Helical" evidence="1">
    <location>
        <begin position="273"/>
        <end position="293"/>
    </location>
</feature>
<feature type="transmembrane region" description="Helical" evidence="1">
    <location>
        <begin position="457"/>
        <end position="475"/>
    </location>
</feature>
<dbReference type="SUPFAM" id="SSF81301">
    <property type="entry name" value="Nucleotidyltransferase"/>
    <property type="match status" value="1"/>
</dbReference>
<feature type="transmembrane region" description="Helical" evidence="1">
    <location>
        <begin position="431"/>
        <end position="450"/>
    </location>
</feature>
<dbReference type="PANTHER" id="PTHR23028:SF53">
    <property type="entry name" value="ACYL_TRANSF_3 DOMAIN-CONTAINING PROTEIN"/>
    <property type="match status" value="1"/>
</dbReference>
<dbReference type="InterPro" id="IPR050879">
    <property type="entry name" value="Acyltransferase_3"/>
</dbReference>
<keyword evidence="1" id="KW-1133">Transmembrane helix</keyword>
<dbReference type="Gene3D" id="3.30.460.10">
    <property type="entry name" value="Beta Polymerase, domain 2"/>
    <property type="match status" value="1"/>
</dbReference>
<keyword evidence="4" id="KW-1185">Reference proteome</keyword>
<dbReference type="CDD" id="cd05403">
    <property type="entry name" value="NT_KNTase_like"/>
    <property type="match status" value="1"/>
</dbReference>
<keyword evidence="1" id="KW-0812">Transmembrane</keyword>
<dbReference type="RefSeq" id="WP_342626928.1">
    <property type="nucleotide sequence ID" value="NZ_CP152276.1"/>
</dbReference>
<dbReference type="Proteomes" id="UP001449795">
    <property type="component" value="Chromosome"/>
</dbReference>
<feature type="transmembrane region" description="Helical" evidence="1">
    <location>
        <begin position="399"/>
        <end position="419"/>
    </location>
</feature>
<feature type="transmembrane region" description="Helical" evidence="1">
    <location>
        <begin position="314"/>
        <end position="337"/>
    </location>
</feature>
<feature type="transmembrane region" description="Helical" evidence="1">
    <location>
        <begin position="374"/>
        <end position="392"/>
    </location>
</feature>
<feature type="domain" description="Acyltransferase 3" evidence="2">
    <location>
        <begin position="227"/>
        <end position="566"/>
    </location>
</feature>
<keyword evidence="3" id="KW-0012">Acyltransferase</keyword>
<evidence type="ECO:0000313" key="3">
    <source>
        <dbReference type="EMBL" id="XAE40896.1"/>
    </source>
</evidence>
<name>A0ABZ3CZG3_9PROT</name>
<dbReference type="InterPro" id="IPR002656">
    <property type="entry name" value="Acyl_transf_3_dom"/>
</dbReference>
<organism evidence="3 4">
    <name type="scientific">Nguyenibacter vanlangensis</name>
    <dbReference type="NCBI Taxonomy" id="1216886"/>
    <lineage>
        <taxon>Bacteria</taxon>
        <taxon>Pseudomonadati</taxon>
        <taxon>Pseudomonadota</taxon>
        <taxon>Alphaproteobacteria</taxon>
        <taxon>Acetobacterales</taxon>
        <taxon>Acetobacteraceae</taxon>
        <taxon>Nguyenibacter</taxon>
    </lineage>
</organism>
<feature type="transmembrane region" description="Helical" evidence="1">
    <location>
        <begin position="481"/>
        <end position="501"/>
    </location>
</feature>
<dbReference type="EMBL" id="CP152276">
    <property type="protein sequence ID" value="XAE40896.1"/>
    <property type="molecule type" value="Genomic_DNA"/>
</dbReference>